<dbReference type="Proteomes" id="UP000050326">
    <property type="component" value="Unassembled WGS sequence"/>
</dbReference>
<dbReference type="InterPro" id="IPR036638">
    <property type="entry name" value="HLH_DNA-bd_sf"/>
</dbReference>
<dbReference type="GO" id="GO:0046983">
    <property type="term" value="F:protein dimerization activity"/>
    <property type="evidence" value="ECO:0007669"/>
    <property type="project" value="InterPro"/>
</dbReference>
<gene>
    <name evidence="1" type="ORF">OXPF_12370</name>
</gene>
<name>A0A0P8YZ49_9CLOT</name>
<proteinExistence type="predicted"/>
<dbReference type="AlphaFoldDB" id="A0A0P8YZ49"/>
<dbReference type="EMBL" id="LKET01000027">
    <property type="protein sequence ID" value="KPU45111.1"/>
    <property type="molecule type" value="Genomic_DNA"/>
</dbReference>
<dbReference type="InterPro" id="IPR037208">
    <property type="entry name" value="Spo0E-like_sf"/>
</dbReference>
<accession>A0A0P8YZ49</accession>
<sequence>MNLDALNFTFLEICGRILKGFTMTMRKEGCCVESKRIYSRIEIVKSYLCSLILDDSDLLNPDVIFVSKELDKMLNKYYAIQANKM</sequence>
<keyword evidence="2" id="KW-1185">Reference proteome</keyword>
<dbReference type="Gene3D" id="4.10.280.10">
    <property type="entry name" value="Helix-loop-helix DNA-binding domain"/>
    <property type="match status" value="1"/>
</dbReference>
<evidence type="ECO:0000313" key="1">
    <source>
        <dbReference type="EMBL" id="KPU45111.1"/>
    </source>
</evidence>
<reference evidence="1 2" key="1">
    <citation type="submission" date="2015-09" db="EMBL/GenBank/DDBJ databases">
        <title>Genome sequence of Oxobacter pfennigii DSM 3222.</title>
        <authorList>
            <person name="Poehlein A."/>
            <person name="Bengelsdorf F.R."/>
            <person name="Schiel-Bengelsdorf B."/>
            <person name="Duerre P."/>
            <person name="Daniel R."/>
        </authorList>
    </citation>
    <scope>NUCLEOTIDE SEQUENCE [LARGE SCALE GENOMIC DNA]</scope>
    <source>
        <strain evidence="1 2">DSM 3222</strain>
    </source>
</reference>
<comment type="caution">
    <text evidence="1">The sequence shown here is derived from an EMBL/GenBank/DDBJ whole genome shotgun (WGS) entry which is preliminary data.</text>
</comment>
<dbReference type="InterPro" id="IPR018540">
    <property type="entry name" value="Spo0E-like"/>
</dbReference>
<dbReference type="STRING" id="36849.OXPF_12370"/>
<dbReference type="GO" id="GO:0043937">
    <property type="term" value="P:regulation of sporulation"/>
    <property type="evidence" value="ECO:0007669"/>
    <property type="project" value="InterPro"/>
</dbReference>
<evidence type="ECO:0000313" key="2">
    <source>
        <dbReference type="Proteomes" id="UP000050326"/>
    </source>
</evidence>
<dbReference type="Pfam" id="PF09388">
    <property type="entry name" value="SpoOE-like"/>
    <property type="match status" value="1"/>
</dbReference>
<protein>
    <submittedName>
        <fullName evidence="1">Spo0E like sporulation regulatory protein</fullName>
    </submittedName>
</protein>
<dbReference type="SUPFAM" id="SSF140500">
    <property type="entry name" value="BAS1536-like"/>
    <property type="match status" value="1"/>
</dbReference>
<organism evidence="1 2">
    <name type="scientific">Oxobacter pfennigii</name>
    <dbReference type="NCBI Taxonomy" id="36849"/>
    <lineage>
        <taxon>Bacteria</taxon>
        <taxon>Bacillati</taxon>
        <taxon>Bacillota</taxon>
        <taxon>Clostridia</taxon>
        <taxon>Eubacteriales</taxon>
        <taxon>Clostridiaceae</taxon>
        <taxon>Oxobacter</taxon>
    </lineage>
</organism>
<dbReference type="RefSeq" id="WP_054874332.1">
    <property type="nucleotide sequence ID" value="NZ_LKET01000027.1"/>
</dbReference>